<dbReference type="RefSeq" id="WP_129175022.1">
    <property type="nucleotide sequence ID" value="NZ_JACCBI010000001.1"/>
</dbReference>
<feature type="transmembrane region" description="Helical" evidence="1">
    <location>
        <begin position="41"/>
        <end position="69"/>
    </location>
</feature>
<dbReference type="PROSITE" id="PS50244">
    <property type="entry name" value="S5A_REDUCTASE"/>
    <property type="match status" value="1"/>
</dbReference>
<dbReference type="OrthoDB" id="9779233at2"/>
<evidence type="ECO:0000313" key="2">
    <source>
        <dbReference type="EMBL" id="NYD65922.1"/>
    </source>
</evidence>
<sequence>MGPLVICLIVCGCIAAACWLLSVLTHEHSWVDRIWSIAPVAYVWIFAASTGLADARLVLMAVLVTLWGARLTFNFARKGGYAPGGEDYRWGYLRDRMPRWAFPLFNVFFIAAYQNALILLICLPALTVVEAAPSPLGLADVLVALLFLALLVGETIADEQQWRFHQAKAARAATGGASEPRFLTTGLFRYSRHPNFFFEQAQWWAFYLFAVTATGAWLHPTVAGAVLLTALFIGSTWMTEKISRERYPEYAEYQKTTSAIVPLPPRAAAVRVTN</sequence>
<evidence type="ECO:0000313" key="5">
    <source>
        <dbReference type="Proteomes" id="UP000581087"/>
    </source>
</evidence>
<dbReference type="Proteomes" id="UP000581087">
    <property type="component" value="Unassembled WGS sequence"/>
</dbReference>
<keyword evidence="1" id="KW-0812">Transmembrane</keyword>
<name>A0A4Q2M365_9MICO</name>
<reference evidence="2 5" key="2">
    <citation type="submission" date="2020-07" db="EMBL/GenBank/DDBJ databases">
        <title>Sequencing the genomes of 1000 actinobacteria strains.</title>
        <authorList>
            <person name="Klenk H.-P."/>
        </authorList>
    </citation>
    <scope>NUCLEOTIDE SEQUENCE [LARGE SCALE GENOMIC DNA]</scope>
    <source>
        <strain evidence="2 5">DSM 23870</strain>
    </source>
</reference>
<dbReference type="EMBL" id="JACCBI010000001">
    <property type="protein sequence ID" value="NYD65922.1"/>
    <property type="molecule type" value="Genomic_DNA"/>
</dbReference>
<gene>
    <name evidence="2" type="ORF">BJ972_000441</name>
    <name evidence="3" type="ORF">ESP50_10895</name>
</gene>
<dbReference type="GO" id="GO:0016020">
    <property type="term" value="C:membrane"/>
    <property type="evidence" value="ECO:0007669"/>
    <property type="project" value="TreeGrafter"/>
</dbReference>
<feature type="transmembrane region" description="Helical" evidence="1">
    <location>
        <begin position="104"/>
        <end position="126"/>
    </location>
</feature>
<feature type="transmembrane region" description="Helical" evidence="1">
    <location>
        <begin position="138"/>
        <end position="157"/>
    </location>
</feature>
<organism evidence="3 4">
    <name type="scientific">Agromyces atrinae</name>
    <dbReference type="NCBI Taxonomy" id="592376"/>
    <lineage>
        <taxon>Bacteria</taxon>
        <taxon>Bacillati</taxon>
        <taxon>Actinomycetota</taxon>
        <taxon>Actinomycetes</taxon>
        <taxon>Micrococcales</taxon>
        <taxon>Microbacteriaceae</taxon>
        <taxon>Agromyces</taxon>
    </lineage>
</organism>
<comment type="caution">
    <text evidence="3">The sequence shown here is derived from an EMBL/GenBank/DDBJ whole genome shotgun (WGS) entry which is preliminary data.</text>
</comment>
<dbReference type="PANTHER" id="PTHR32251">
    <property type="entry name" value="3-OXO-5-ALPHA-STEROID 4-DEHYDROGENASE"/>
    <property type="match status" value="1"/>
</dbReference>
<dbReference type="Proteomes" id="UP000292686">
    <property type="component" value="Unassembled WGS sequence"/>
</dbReference>
<dbReference type="Pfam" id="PF06966">
    <property type="entry name" value="DUF1295"/>
    <property type="match status" value="1"/>
</dbReference>
<evidence type="ECO:0000313" key="3">
    <source>
        <dbReference type="EMBL" id="RXZ86259.1"/>
    </source>
</evidence>
<keyword evidence="1" id="KW-0472">Membrane</keyword>
<accession>A0A4Q2M365</accession>
<evidence type="ECO:0000256" key="1">
    <source>
        <dbReference type="SAM" id="Phobius"/>
    </source>
</evidence>
<keyword evidence="1" id="KW-1133">Transmembrane helix</keyword>
<reference evidence="3 4" key="1">
    <citation type="submission" date="2019-01" db="EMBL/GenBank/DDBJ databases">
        <title>Agromyces.</title>
        <authorList>
            <person name="Li J."/>
        </authorList>
    </citation>
    <scope>NUCLEOTIDE SEQUENCE [LARGE SCALE GENOMIC DNA]</scope>
    <source>
        <strain evidence="3 4">DSM 23870</strain>
    </source>
</reference>
<dbReference type="PANTHER" id="PTHR32251:SF23">
    <property type="entry name" value="3-OXO-5-ALPHA-STEROID 4-DEHYDROGENASE (DUF1295)"/>
    <property type="match status" value="1"/>
</dbReference>
<proteinExistence type="predicted"/>
<protein>
    <submittedName>
        <fullName evidence="3">DUF1295 domain-containing protein</fullName>
    </submittedName>
    <submittedName>
        <fullName evidence="2">Steroid 5-alpha reductase family enzyme</fullName>
    </submittedName>
</protein>
<dbReference type="InterPro" id="IPR010721">
    <property type="entry name" value="UstE-like"/>
</dbReference>
<evidence type="ECO:0000313" key="4">
    <source>
        <dbReference type="Proteomes" id="UP000292686"/>
    </source>
</evidence>
<keyword evidence="4" id="KW-1185">Reference proteome</keyword>
<dbReference type="Gene3D" id="1.20.120.1630">
    <property type="match status" value="1"/>
</dbReference>
<dbReference type="EMBL" id="SDPM01000005">
    <property type="protein sequence ID" value="RXZ86259.1"/>
    <property type="molecule type" value="Genomic_DNA"/>
</dbReference>
<dbReference type="AlphaFoldDB" id="A0A4Q2M365"/>